<organism evidence="1 2">
    <name type="scientific">Vaccinium darrowii</name>
    <dbReference type="NCBI Taxonomy" id="229202"/>
    <lineage>
        <taxon>Eukaryota</taxon>
        <taxon>Viridiplantae</taxon>
        <taxon>Streptophyta</taxon>
        <taxon>Embryophyta</taxon>
        <taxon>Tracheophyta</taxon>
        <taxon>Spermatophyta</taxon>
        <taxon>Magnoliopsida</taxon>
        <taxon>eudicotyledons</taxon>
        <taxon>Gunneridae</taxon>
        <taxon>Pentapetalae</taxon>
        <taxon>asterids</taxon>
        <taxon>Ericales</taxon>
        <taxon>Ericaceae</taxon>
        <taxon>Vaccinioideae</taxon>
        <taxon>Vaccinieae</taxon>
        <taxon>Vaccinium</taxon>
    </lineage>
</organism>
<evidence type="ECO:0000313" key="1">
    <source>
        <dbReference type="EMBL" id="KAH7858997.1"/>
    </source>
</evidence>
<accession>A0ACB7Z0K2</accession>
<dbReference type="EMBL" id="CM037153">
    <property type="protein sequence ID" value="KAH7858997.1"/>
    <property type="molecule type" value="Genomic_DNA"/>
</dbReference>
<gene>
    <name evidence="1" type="ORF">Vadar_030274</name>
</gene>
<name>A0ACB7Z0K2_9ERIC</name>
<protein>
    <submittedName>
        <fullName evidence="1">Uncharacterized protein</fullName>
    </submittedName>
</protein>
<reference evidence="1 2" key="1">
    <citation type="journal article" date="2021" name="Hortic Res">
        <title>High-quality reference genome and annotation aids understanding of berry development for evergreen blueberry (Vaccinium darrowii).</title>
        <authorList>
            <person name="Yu J."/>
            <person name="Hulse-Kemp A.M."/>
            <person name="Babiker E."/>
            <person name="Staton M."/>
        </authorList>
    </citation>
    <scope>NUCLEOTIDE SEQUENCE [LARGE SCALE GENOMIC DNA]</scope>
    <source>
        <strain evidence="2">cv. NJ 8807/NJ 8810</strain>
        <tissue evidence="1">Young leaf</tissue>
    </source>
</reference>
<dbReference type="Proteomes" id="UP000828048">
    <property type="component" value="Chromosome 3"/>
</dbReference>
<evidence type="ECO:0000313" key="2">
    <source>
        <dbReference type="Proteomes" id="UP000828048"/>
    </source>
</evidence>
<keyword evidence="2" id="KW-1185">Reference proteome</keyword>
<comment type="caution">
    <text evidence="1">The sequence shown here is derived from an EMBL/GenBank/DDBJ whole genome shotgun (WGS) entry which is preliminary data.</text>
</comment>
<sequence>MTDFPASTSGCQNRSAMTDDFPHLDIINDLLDDENGIPKATRANTSFHQSFSNAHHLNRQFSFPMDIGMSKDTGPTTSSSSLERERSYHDGFQRSYASFGGHFDSLGESFPQANSRPFVNGQIDGLIQSNQWQMGGSDLSYLSMSSADGYGPNGYPYYIPDYSNLSHGDNGRRLPKLVESETESETSARTMAAHGGGYVAVVLIWEAAAAASEGDGGGEPLPVTMIGYIDSGRKYRIGVLYGFIDADTHLIKAQVMRSFLIFLFYRVLGSFEAMKYDVGW</sequence>
<proteinExistence type="predicted"/>